<dbReference type="GO" id="GO:0009435">
    <property type="term" value="P:NAD+ biosynthetic process"/>
    <property type="evidence" value="ECO:0007669"/>
    <property type="project" value="UniProtKB-UniPathway"/>
</dbReference>
<evidence type="ECO:0000256" key="8">
    <source>
        <dbReference type="ARBA" id="ARBA00022741"/>
    </source>
</evidence>
<dbReference type="GO" id="GO:0004515">
    <property type="term" value="F:nicotinate-nucleotide adenylyltransferase activity"/>
    <property type="evidence" value="ECO:0007669"/>
    <property type="project" value="UniProtKB-EC"/>
</dbReference>
<evidence type="ECO:0000313" key="17">
    <source>
        <dbReference type="Proteomes" id="UP000184608"/>
    </source>
</evidence>
<evidence type="ECO:0000259" key="15">
    <source>
        <dbReference type="Pfam" id="PF01467"/>
    </source>
</evidence>
<dbReference type="PANTHER" id="PTHR39321:SF3">
    <property type="entry name" value="PHOSPHOPANTETHEINE ADENYLYLTRANSFERASE"/>
    <property type="match status" value="1"/>
</dbReference>
<dbReference type="CDD" id="cd02165">
    <property type="entry name" value="NMNAT"/>
    <property type="match status" value="1"/>
</dbReference>
<feature type="domain" description="Cytidyltransferase-like" evidence="15">
    <location>
        <begin position="6"/>
        <end position="144"/>
    </location>
</feature>
<evidence type="ECO:0000256" key="1">
    <source>
        <dbReference type="ARBA" id="ARBA00002324"/>
    </source>
</evidence>
<evidence type="ECO:0000256" key="6">
    <source>
        <dbReference type="ARBA" id="ARBA00022679"/>
    </source>
</evidence>
<evidence type="ECO:0000256" key="12">
    <source>
        <dbReference type="ARBA" id="ARBA00033140"/>
    </source>
</evidence>
<evidence type="ECO:0000256" key="14">
    <source>
        <dbReference type="ARBA" id="ARBA00048721"/>
    </source>
</evidence>
<dbReference type="Gene3D" id="3.40.50.620">
    <property type="entry name" value="HUPs"/>
    <property type="match status" value="1"/>
</dbReference>
<dbReference type="UniPathway" id="UPA00253">
    <property type="reaction ID" value="UER00332"/>
</dbReference>
<comment type="similarity">
    <text evidence="3">Belongs to the NadD family.</text>
</comment>
<dbReference type="GO" id="GO:0005524">
    <property type="term" value="F:ATP binding"/>
    <property type="evidence" value="ECO:0007669"/>
    <property type="project" value="UniProtKB-KW"/>
</dbReference>
<dbReference type="OrthoDB" id="5295945at2"/>
<dbReference type="AlphaFoldDB" id="A0A1M5V8C5"/>
<keyword evidence="8" id="KW-0547">Nucleotide-binding</keyword>
<name>A0A1M5V8C5_9VIBR</name>
<evidence type="ECO:0000256" key="11">
    <source>
        <dbReference type="ARBA" id="ARBA00031253"/>
    </source>
</evidence>
<dbReference type="PANTHER" id="PTHR39321">
    <property type="entry name" value="NICOTINATE-NUCLEOTIDE ADENYLYLTRANSFERASE-RELATED"/>
    <property type="match status" value="1"/>
</dbReference>
<dbReference type="InterPro" id="IPR005248">
    <property type="entry name" value="NadD/NMNAT"/>
</dbReference>
<dbReference type="EC" id="2.7.7.18" evidence="4"/>
<organism evidence="16 17">
    <name type="scientific">Vibrio aerogenes CECT 7868</name>
    <dbReference type="NCBI Taxonomy" id="1216006"/>
    <lineage>
        <taxon>Bacteria</taxon>
        <taxon>Pseudomonadati</taxon>
        <taxon>Pseudomonadota</taxon>
        <taxon>Gammaproteobacteria</taxon>
        <taxon>Vibrionales</taxon>
        <taxon>Vibrionaceae</taxon>
        <taxon>Vibrio</taxon>
    </lineage>
</organism>
<comment type="function">
    <text evidence="1">Catalyzes the reversible adenylation of nicotinate mononucleotide (NaMN) to nicotinic acid adenine dinucleotide (NaAD).</text>
</comment>
<keyword evidence="10" id="KW-0520">NAD</keyword>
<dbReference type="RefSeq" id="WP_073602089.1">
    <property type="nucleotide sequence ID" value="NZ_FQXZ01000005.1"/>
</dbReference>
<keyword evidence="9" id="KW-0067">ATP-binding</keyword>
<evidence type="ECO:0000256" key="10">
    <source>
        <dbReference type="ARBA" id="ARBA00023027"/>
    </source>
</evidence>
<evidence type="ECO:0000256" key="3">
    <source>
        <dbReference type="ARBA" id="ARBA00009014"/>
    </source>
</evidence>
<dbReference type="EMBL" id="FQXZ01000005">
    <property type="protein sequence ID" value="SHH71522.1"/>
    <property type="molecule type" value="Genomic_DNA"/>
</dbReference>
<reference evidence="16 17" key="1">
    <citation type="submission" date="2016-11" db="EMBL/GenBank/DDBJ databases">
        <authorList>
            <person name="Jaros S."/>
            <person name="Januszkiewicz K."/>
            <person name="Wedrychowicz H."/>
        </authorList>
    </citation>
    <scope>NUCLEOTIDE SEQUENCE [LARGE SCALE GENOMIC DNA]</scope>
    <source>
        <strain evidence="16 17">CECT 7868</strain>
    </source>
</reference>
<keyword evidence="7 16" id="KW-0548">Nucleotidyltransferase</keyword>
<dbReference type="SUPFAM" id="SSF52374">
    <property type="entry name" value="Nucleotidylyl transferase"/>
    <property type="match status" value="1"/>
</dbReference>
<comment type="pathway">
    <text evidence="2">Cofactor biosynthesis; NAD(+) biosynthesis; deamido-NAD(+) from nicotinate D-ribonucleotide: step 1/1.</text>
</comment>
<sequence>MLKIAVFGSAFNPPTLGHKSVIESLSHFDRILLVPSIAHAWGKSMLPYPVRCQLVDAFIADIGHPAIIRSDIEAQLYQPEQHVTTYAVLKALQACYAEDELTFVIGPDNLLKFDRFYKAEEILRQFSLLACPEKVQIRSTAIREQIQQGKAVSHLTTPSVVSMIQDLSLYHSDKS</sequence>
<keyword evidence="17" id="KW-1185">Reference proteome</keyword>
<protein>
    <recommendedName>
        <fullName evidence="4">nicotinate-nucleotide adenylyltransferase</fullName>
        <ecNumber evidence="4">2.7.7.18</ecNumber>
    </recommendedName>
    <alternativeName>
        <fullName evidence="13">Deamido-NAD(+) diphosphorylase</fullName>
    </alternativeName>
    <alternativeName>
        <fullName evidence="12">Deamido-NAD(+) pyrophosphorylase</fullName>
    </alternativeName>
    <alternativeName>
        <fullName evidence="11">Nicotinate mononucleotide adenylyltransferase</fullName>
    </alternativeName>
</protein>
<evidence type="ECO:0000256" key="9">
    <source>
        <dbReference type="ARBA" id="ARBA00022840"/>
    </source>
</evidence>
<gene>
    <name evidence="16" type="primary">nadD</name>
    <name evidence="16" type="ORF">VA7868_00305</name>
</gene>
<dbReference type="InterPro" id="IPR004821">
    <property type="entry name" value="Cyt_trans-like"/>
</dbReference>
<dbReference type="NCBIfam" id="NF006479">
    <property type="entry name" value="PRK08887.1"/>
    <property type="match status" value="1"/>
</dbReference>
<keyword evidence="5" id="KW-0662">Pyridine nucleotide biosynthesis</keyword>
<dbReference type="STRING" id="1216006.VA7868_00305"/>
<evidence type="ECO:0000256" key="13">
    <source>
        <dbReference type="ARBA" id="ARBA00033353"/>
    </source>
</evidence>
<proteinExistence type="inferred from homology"/>
<keyword evidence="6 16" id="KW-0808">Transferase</keyword>
<comment type="catalytic activity">
    <reaction evidence="14">
        <text>nicotinate beta-D-ribonucleotide + ATP + H(+) = deamido-NAD(+) + diphosphate</text>
        <dbReference type="Rhea" id="RHEA:22860"/>
        <dbReference type="ChEBI" id="CHEBI:15378"/>
        <dbReference type="ChEBI" id="CHEBI:30616"/>
        <dbReference type="ChEBI" id="CHEBI:33019"/>
        <dbReference type="ChEBI" id="CHEBI:57502"/>
        <dbReference type="ChEBI" id="CHEBI:58437"/>
        <dbReference type="EC" id="2.7.7.18"/>
    </reaction>
</comment>
<evidence type="ECO:0000256" key="7">
    <source>
        <dbReference type="ARBA" id="ARBA00022695"/>
    </source>
</evidence>
<evidence type="ECO:0000256" key="5">
    <source>
        <dbReference type="ARBA" id="ARBA00022642"/>
    </source>
</evidence>
<evidence type="ECO:0000256" key="2">
    <source>
        <dbReference type="ARBA" id="ARBA00005019"/>
    </source>
</evidence>
<accession>A0A1M5V8C5</accession>
<dbReference type="Proteomes" id="UP000184608">
    <property type="component" value="Unassembled WGS sequence"/>
</dbReference>
<dbReference type="Pfam" id="PF01467">
    <property type="entry name" value="CTP_transf_like"/>
    <property type="match status" value="1"/>
</dbReference>
<evidence type="ECO:0000256" key="4">
    <source>
        <dbReference type="ARBA" id="ARBA00012389"/>
    </source>
</evidence>
<dbReference type="InterPro" id="IPR014729">
    <property type="entry name" value="Rossmann-like_a/b/a_fold"/>
</dbReference>
<evidence type="ECO:0000313" key="16">
    <source>
        <dbReference type="EMBL" id="SHH71522.1"/>
    </source>
</evidence>